<sequence>MILKESASGRSCVRCLLTKSYRRAKFTGHLNNRGNMLYDSMNDNPTIYLYLFYPPFTQPE</sequence>
<dbReference type="EMBL" id="CP115611">
    <property type="protein sequence ID" value="WBW71779.1"/>
    <property type="molecule type" value="Genomic_DNA"/>
</dbReference>
<proteinExistence type="predicted"/>
<dbReference type="AlphaFoldDB" id="A0AAF0AVB4"/>
<dbReference type="GeneID" id="80875277"/>
<dbReference type="KEGG" id="som:SOMG_01795"/>
<organism evidence="1 2">
    <name type="scientific">Schizosaccharomyces osmophilus</name>
    <dbReference type="NCBI Taxonomy" id="2545709"/>
    <lineage>
        <taxon>Eukaryota</taxon>
        <taxon>Fungi</taxon>
        <taxon>Dikarya</taxon>
        <taxon>Ascomycota</taxon>
        <taxon>Taphrinomycotina</taxon>
        <taxon>Schizosaccharomycetes</taxon>
        <taxon>Schizosaccharomycetales</taxon>
        <taxon>Schizosaccharomycetaceae</taxon>
        <taxon>Schizosaccharomyces</taxon>
    </lineage>
</organism>
<gene>
    <name evidence="1" type="ORF">SOMG_01795</name>
</gene>
<accession>A0AAF0AVB4</accession>
<keyword evidence="2" id="KW-1185">Reference proteome</keyword>
<evidence type="ECO:0000313" key="1">
    <source>
        <dbReference type="EMBL" id="WBW71779.1"/>
    </source>
</evidence>
<name>A0AAF0AVB4_9SCHI</name>
<dbReference type="Proteomes" id="UP001212411">
    <property type="component" value="Chromosome 1"/>
</dbReference>
<protein>
    <submittedName>
        <fullName evidence="1">Uncharacterized protein</fullName>
    </submittedName>
</protein>
<reference evidence="1 2" key="1">
    <citation type="journal article" date="2023" name="G3 (Bethesda)">
        <title>A high-quality reference genome for the fission yeast Schizosaccharomyces osmophilus.</title>
        <authorList>
            <person name="Jia G.S."/>
            <person name="Zhang W.C."/>
            <person name="Liang Y."/>
            <person name="Liu X.H."/>
            <person name="Rhind N."/>
            <person name="Pidoux A."/>
            <person name="Brysch-Herzberg M."/>
            <person name="Du L.L."/>
        </authorList>
    </citation>
    <scope>NUCLEOTIDE SEQUENCE [LARGE SCALE GENOMIC DNA]</scope>
    <source>
        <strain evidence="1 2">CBS 15793</strain>
    </source>
</reference>
<dbReference type="RefSeq" id="XP_056036022.1">
    <property type="nucleotide sequence ID" value="XM_056180588.1"/>
</dbReference>
<evidence type="ECO:0000313" key="2">
    <source>
        <dbReference type="Proteomes" id="UP001212411"/>
    </source>
</evidence>